<gene>
    <name evidence="1" type="ORF">BDN72DRAFT_959235</name>
</gene>
<evidence type="ECO:0000313" key="1">
    <source>
        <dbReference type="EMBL" id="TFK69823.1"/>
    </source>
</evidence>
<proteinExistence type="predicted"/>
<dbReference type="Proteomes" id="UP000308600">
    <property type="component" value="Unassembled WGS sequence"/>
</dbReference>
<evidence type="ECO:0000313" key="2">
    <source>
        <dbReference type="Proteomes" id="UP000308600"/>
    </source>
</evidence>
<sequence>MQVFLMKRKGPSSSGNQCGDRPEKRQRKGNQKVTPIDIDDDDGDIALGDVAMIRPPLHNSFAAFALPKPNASALEAEPHSIDEGSTSSSSPSTEAECSTPPKTTPELFKNSSPGANDAESPALPKAAPVPTTPSASRLSPPSSPLSSPEPIARPTRQPEIVAAAVQILAQPLPTIEMESSSTAVKSKKKKKQPTQPRTSTTRATRASTVLTEPAKEPLIDPTSISPPNLEITPTTTAAQKPKSARKKRS</sequence>
<name>A0ACD3AVQ0_9AGAR</name>
<organism evidence="1 2">
    <name type="scientific">Pluteus cervinus</name>
    <dbReference type="NCBI Taxonomy" id="181527"/>
    <lineage>
        <taxon>Eukaryota</taxon>
        <taxon>Fungi</taxon>
        <taxon>Dikarya</taxon>
        <taxon>Basidiomycota</taxon>
        <taxon>Agaricomycotina</taxon>
        <taxon>Agaricomycetes</taxon>
        <taxon>Agaricomycetidae</taxon>
        <taxon>Agaricales</taxon>
        <taxon>Pluteineae</taxon>
        <taxon>Pluteaceae</taxon>
        <taxon>Pluteus</taxon>
    </lineage>
</organism>
<protein>
    <submittedName>
        <fullName evidence="1">Uncharacterized protein</fullName>
    </submittedName>
</protein>
<accession>A0ACD3AVQ0</accession>
<dbReference type="EMBL" id="ML208323">
    <property type="protein sequence ID" value="TFK69823.1"/>
    <property type="molecule type" value="Genomic_DNA"/>
</dbReference>
<reference evidence="1 2" key="1">
    <citation type="journal article" date="2019" name="Nat. Ecol. Evol.">
        <title>Megaphylogeny resolves global patterns of mushroom evolution.</title>
        <authorList>
            <person name="Varga T."/>
            <person name="Krizsan K."/>
            <person name="Foldi C."/>
            <person name="Dima B."/>
            <person name="Sanchez-Garcia M."/>
            <person name="Sanchez-Ramirez S."/>
            <person name="Szollosi G.J."/>
            <person name="Szarkandi J.G."/>
            <person name="Papp V."/>
            <person name="Albert L."/>
            <person name="Andreopoulos W."/>
            <person name="Angelini C."/>
            <person name="Antonin V."/>
            <person name="Barry K.W."/>
            <person name="Bougher N.L."/>
            <person name="Buchanan P."/>
            <person name="Buyck B."/>
            <person name="Bense V."/>
            <person name="Catcheside P."/>
            <person name="Chovatia M."/>
            <person name="Cooper J."/>
            <person name="Damon W."/>
            <person name="Desjardin D."/>
            <person name="Finy P."/>
            <person name="Geml J."/>
            <person name="Haridas S."/>
            <person name="Hughes K."/>
            <person name="Justo A."/>
            <person name="Karasinski D."/>
            <person name="Kautmanova I."/>
            <person name="Kiss B."/>
            <person name="Kocsube S."/>
            <person name="Kotiranta H."/>
            <person name="LaButti K.M."/>
            <person name="Lechner B.E."/>
            <person name="Liimatainen K."/>
            <person name="Lipzen A."/>
            <person name="Lukacs Z."/>
            <person name="Mihaltcheva S."/>
            <person name="Morgado L.N."/>
            <person name="Niskanen T."/>
            <person name="Noordeloos M.E."/>
            <person name="Ohm R.A."/>
            <person name="Ortiz-Santana B."/>
            <person name="Ovrebo C."/>
            <person name="Racz N."/>
            <person name="Riley R."/>
            <person name="Savchenko A."/>
            <person name="Shiryaev A."/>
            <person name="Soop K."/>
            <person name="Spirin V."/>
            <person name="Szebenyi C."/>
            <person name="Tomsovsky M."/>
            <person name="Tulloss R.E."/>
            <person name="Uehling J."/>
            <person name="Grigoriev I.V."/>
            <person name="Vagvolgyi C."/>
            <person name="Papp T."/>
            <person name="Martin F.M."/>
            <person name="Miettinen O."/>
            <person name="Hibbett D.S."/>
            <person name="Nagy L.G."/>
        </authorList>
    </citation>
    <scope>NUCLEOTIDE SEQUENCE [LARGE SCALE GENOMIC DNA]</scope>
    <source>
        <strain evidence="1 2">NL-1719</strain>
    </source>
</reference>
<keyword evidence="2" id="KW-1185">Reference proteome</keyword>